<dbReference type="Pfam" id="PF05525">
    <property type="entry name" value="Branch_AA_trans"/>
    <property type="match status" value="1"/>
</dbReference>
<comment type="similarity">
    <text evidence="2 9">Belongs to the branched chain amino acid transporter family.</text>
</comment>
<feature type="transmembrane region" description="Helical" evidence="9">
    <location>
        <begin position="314"/>
        <end position="334"/>
    </location>
</feature>
<dbReference type="InterPro" id="IPR004685">
    <property type="entry name" value="Brnchd-chn_aa_trnsp_Livcs"/>
</dbReference>
<gene>
    <name evidence="10" type="primary">brnQ</name>
    <name evidence="10" type="ORF">ACFO3D_08910</name>
</gene>
<organism evidence="10 11">
    <name type="scientific">Virgibacillus kekensis</name>
    <dbReference type="NCBI Taxonomy" id="202261"/>
    <lineage>
        <taxon>Bacteria</taxon>
        <taxon>Bacillati</taxon>
        <taxon>Bacillota</taxon>
        <taxon>Bacilli</taxon>
        <taxon>Bacillales</taxon>
        <taxon>Bacillaceae</taxon>
        <taxon>Virgibacillus</taxon>
    </lineage>
</organism>
<dbReference type="PANTHER" id="PTHR30588:SF0">
    <property type="entry name" value="BRANCHED-CHAIN AMINO ACID PERMEASE BRNQ"/>
    <property type="match status" value="1"/>
</dbReference>
<evidence type="ECO:0000256" key="4">
    <source>
        <dbReference type="ARBA" id="ARBA00022475"/>
    </source>
</evidence>
<feature type="transmembrane region" description="Helical" evidence="9">
    <location>
        <begin position="277"/>
        <end position="302"/>
    </location>
</feature>
<feature type="transmembrane region" description="Helical" evidence="9">
    <location>
        <begin position="73"/>
        <end position="95"/>
    </location>
</feature>
<evidence type="ECO:0000256" key="7">
    <source>
        <dbReference type="ARBA" id="ARBA00022989"/>
    </source>
</evidence>
<comment type="caution">
    <text evidence="10">The sequence shown here is derived from an EMBL/GenBank/DDBJ whole genome shotgun (WGS) entry which is preliminary data.</text>
</comment>
<keyword evidence="8 9" id="KW-0472">Membrane</keyword>
<evidence type="ECO:0000256" key="5">
    <source>
        <dbReference type="ARBA" id="ARBA00022692"/>
    </source>
</evidence>
<keyword evidence="4" id="KW-1003">Cell membrane</keyword>
<feature type="transmembrane region" description="Helical" evidence="9">
    <location>
        <begin position="368"/>
        <end position="387"/>
    </location>
</feature>
<evidence type="ECO:0000256" key="3">
    <source>
        <dbReference type="ARBA" id="ARBA00022448"/>
    </source>
</evidence>
<dbReference type="EMBL" id="JBHSFU010000004">
    <property type="protein sequence ID" value="MFC4558332.1"/>
    <property type="molecule type" value="Genomic_DNA"/>
</dbReference>
<evidence type="ECO:0000313" key="11">
    <source>
        <dbReference type="Proteomes" id="UP001595989"/>
    </source>
</evidence>
<evidence type="ECO:0000256" key="2">
    <source>
        <dbReference type="ARBA" id="ARBA00008540"/>
    </source>
</evidence>
<evidence type="ECO:0000256" key="8">
    <source>
        <dbReference type="ARBA" id="ARBA00023136"/>
    </source>
</evidence>
<accession>A0ABV9DIF0</accession>
<name>A0ABV9DIF0_9BACI</name>
<dbReference type="Proteomes" id="UP001595989">
    <property type="component" value="Unassembled WGS sequence"/>
</dbReference>
<feature type="transmembrane region" description="Helical" evidence="9">
    <location>
        <begin position="340"/>
        <end position="361"/>
    </location>
</feature>
<feature type="transmembrane region" description="Helical" evidence="9">
    <location>
        <begin position="5"/>
        <end position="25"/>
    </location>
</feature>
<evidence type="ECO:0000256" key="1">
    <source>
        <dbReference type="ARBA" id="ARBA00004651"/>
    </source>
</evidence>
<keyword evidence="11" id="KW-1185">Reference proteome</keyword>
<protein>
    <recommendedName>
        <fullName evidence="9">Branched-chain amino acid transport system carrier protein</fullName>
    </recommendedName>
</protein>
<evidence type="ECO:0000256" key="6">
    <source>
        <dbReference type="ARBA" id="ARBA00022970"/>
    </source>
</evidence>
<dbReference type="NCBIfam" id="TIGR00796">
    <property type="entry name" value="livcs"/>
    <property type="match status" value="1"/>
</dbReference>
<feature type="transmembrane region" description="Helical" evidence="9">
    <location>
        <begin position="115"/>
        <end position="135"/>
    </location>
</feature>
<feature type="transmembrane region" description="Helical" evidence="9">
    <location>
        <begin position="147"/>
        <end position="170"/>
    </location>
</feature>
<keyword evidence="6 9" id="KW-0029">Amino-acid transport</keyword>
<dbReference type="PANTHER" id="PTHR30588">
    <property type="entry name" value="BRANCHED-CHAIN AMINO ACID TRANSPORT SYSTEM 2 CARRIER PROTEIN"/>
    <property type="match status" value="1"/>
</dbReference>
<keyword evidence="3 9" id="KW-0813">Transport</keyword>
<keyword evidence="5 9" id="KW-0812">Transmembrane</keyword>
<comment type="subcellular location">
    <subcellularLocation>
        <location evidence="1 9">Cell membrane</location>
        <topology evidence="1 9">Multi-pass membrane protein</topology>
    </subcellularLocation>
</comment>
<feature type="transmembrane region" description="Helical" evidence="9">
    <location>
        <begin position="407"/>
        <end position="424"/>
    </location>
</feature>
<keyword evidence="7 9" id="KW-1133">Transmembrane helix</keyword>
<feature type="transmembrane region" description="Helical" evidence="9">
    <location>
        <begin position="37"/>
        <end position="61"/>
    </location>
</feature>
<sequence length="432" mass="46682">MRKRYILFSGFTLFSLFFGAGNLIFPPSIGMESGNFFIPAIAGFILTSVFLPFLAIISGALSNDGLLSMAQRVNPVFGLIFASVVYLSIGPFYAIPRAASVAYELGYSQVLNVEGQLPLLIFSVIFFGITYLLSVNPTKIIDYVGQFLTPALLIVLAILVVKAFLTYTYADALPAEKFQSSPFLTGFFEGYFTMDAIAALAFGIVIINGLKSKGATNKKELMRGTILTGLIAAIGLAAVYISLSWIGRVMPHEDPIANGAEILVLASQQLFGFGGSVLFGIIVTLACLTTCVGLINACGTFFHEVFPKISYKGYALLFIVIGMLITNLGLNQILSVAAPLLTFIYPIAIVLIVLTLFQHFFGGSKKMYIYAIAVATVFAFYSALSSFNIQIDQLNSILSVLPLYENGLAWTLPALLAAAIGYTMDRKETVNQ</sequence>
<proteinExistence type="inferred from homology"/>
<evidence type="ECO:0000256" key="9">
    <source>
        <dbReference type="RuleBase" id="RU362122"/>
    </source>
</evidence>
<comment type="function">
    <text evidence="9">Component of the transport system for branched-chain amino acids.</text>
</comment>
<dbReference type="RefSeq" id="WP_390294943.1">
    <property type="nucleotide sequence ID" value="NZ_JBHSFU010000004.1"/>
</dbReference>
<evidence type="ECO:0000313" key="10">
    <source>
        <dbReference type="EMBL" id="MFC4558332.1"/>
    </source>
</evidence>
<reference evidence="11" key="1">
    <citation type="journal article" date="2019" name="Int. J. Syst. Evol. Microbiol.">
        <title>The Global Catalogue of Microorganisms (GCM) 10K type strain sequencing project: providing services to taxonomists for standard genome sequencing and annotation.</title>
        <authorList>
            <consortium name="The Broad Institute Genomics Platform"/>
            <consortium name="The Broad Institute Genome Sequencing Center for Infectious Disease"/>
            <person name="Wu L."/>
            <person name="Ma J."/>
        </authorList>
    </citation>
    <scope>NUCLEOTIDE SEQUENCE [LARGE SCALE GENOMIC DNA]</scope>
    <source>
        <strain evidence="11">CGMCC 4.7426</strain>
    </source>
</reference>
<feature type="transmembrane region" description="Helical" evidence="9">
    <location>
        <begin position="222"/>
        <end position="243"/>
    </location>
</feature>
<feature type="transmembrane region" description="Helical" evidence="9">
    <location>
        <begin position="190"/>
        <end position="210"/>
    </location>
</feature>